<dbReference type="GO" id="GO:0003700">
    <property type="term" value="F:DNA-binding transcription factor activity"/>
    <property type="evidence" value="ECO:0007669"/>
    <property type="project" value="InterPro"/>
</dbReference>
<reference evidence="6" key="1">
    <citation type="journal article" date="2023" name="Int. J. Syst. Evol. Microbiol.">
        <title>&lt;i&gt;Shewanella septentrionalis&lt;/i&gt; sp. nov. and &lt;i&gt;Shewanella holmiensis&lt;/i&gt; sp. nov., isolated from Baltic Sea water and sediments.</title>
        <authorList>
            <person name="Martin-Rodriguez A.J."/>
            <person name="Thorell K."/>
            <person name="Joffre E."/>
            <person name="Jensie-Markopoulos S."/>
            <person name="Moore E.R.B."/>
            <person name="Sjoling A."/>
        </authorList>
    </citation>
    <scope>NUCLEOTIDE SEQUENCE</scope>
    <source>
        <strain evidence="6">SP1S2-7</strain>
    </source>
</reference>
<evidence type="ECO:0000313" key="7">
    <source>
        <dbReference type="Proteomes" id="UP001155546"/>
    </source>
</evidence>
<dbReference type="AlphaFoldDB" id="A0A9X2WIV5"/>
<dbReference type="Pfam" id="PF00126">
    <property type="entry name" value="HTH_1"/>
    <property type="match status" value="1"/>
</dbReference>
<gene>
    <name evidence="6" type="ORF">NE535_00280</name>
</gene>
<dbReference type="Proteomes" id="UP001155546">
    <property type="component" value="Unassembled WGS sequence"/>
</dbReference>
<sequence length="267" mass="29935">MSMDLNALNVFVTLFKSGSTLRAAAKLNRSQSFVSKTLAQLREELGDPLFIRTAHGLQPTSYATQIAPKLQNAIEQISVALEPETFSPAKLQFISIHISEPLLVMIAKPLINKIRSYTDAIIEIRQWRKDSNNALIDGNIDIGIQALKERSQELYQKKVASAAAKLIGNQSGEYVKLMVDDYNENLDLYRSVIDENINATILVDNYAVLSQLMDQHCTYSFQLPDKKYNDDIGVDIAIICHSAKRYNPKTVWLSEICESVINAAIEK</sequence>
<keyword evidence="2" id="KW-0805">Transcription regulation</keyword>
<dbReference type="PANTHER" id="PTHR30118:SF15">
    <property type="entry name" value="TRANSCRIPTIONAL REGULATORY PROTEIN"/>
    <property type="match status" value="1"/>
</dbReference>
<name>A0A9X2WIV5_9GAMM</name>
<evidence type="ECO:0000259" key="5">
    <source>
        <dbReference type="PROSITE" id="PS50931"/>
    </source>
</evidence>
<dbReference type="EMBL" id="JAMTCD010000001">
    <property type="protein sequence ID" value="MCT7940237.1"/>
    <property type="molecule type" value="Genomic_DNA"/>
</dbReference>
<dbReference type="InterPro" id="IPR036390">
    <property type="entry name" value="WH_DNA-bd_sf"/>
</dbReference>
<evidence type="ECO:0000256" key="2">
    <source>
        <dbReference type="ARBA" id="ARBA00023015"/>
    </source>
</evidence>
<dbReference type="PROSITE" id="PS50931">
    <property type="entry name" value="HTH_LYSR"/>
    <property type="match status" value="1"/>
</dbReference>
<keyword evidence="4" id="KW-0804">Transcription</keyword>
<dbReference type="Gene3D" id="1.10.10.10">
    <property type="entry name" value="Winged helix-like DNA-binding domain superfamily/Winged helix DNA-binding domain"/>
    <property type="match status" value="1"/>
</dbReference>
<evidence type="ECO:0000256" key="3">
    <source>
        <dbReference type="ARBA" id="ARBA00023125"/>
    </source>
</evidence>
<proteinExistence type="inferred from homology"/>
<evidence type="ECO:0000256" key="4">
    <source>
        <dbReference type="ARBA" id="ARBA00023163"/>
    </source>
</evidence>
<dbReference type="GO" id="GO:0003677">
    <property type="term" value="F:DNA binding"/>
    <property type="evidence" value="ECO:0007669"/>
    <property type="project" value="UniProtKB-KW"/>
</dbReference>
<dbReference type="SUPFAM" id="SSF46785">
    <property type="entry name" value="Winged helix' DNA-binding domain"/>
    <property type="match status" value="1"/>
</dbReference>
<dbReference type="InterPro" id="IPR000847">
    <property type="entry name" value="LysR_HTH_N"/>
</dbReference>
<dbReference type="PANTHER" id="PTHR30118">
    <property type="entry name" value="HTH-TYPE TRANSCRIPTIONAL REGULATOR LEUO-RELATED"/>
    <property type="match status" value="1"/>
</dbReference>
<keyword evidence="7" id="KW-1185">Reference proteome</keyword>
<organism evidence="6 7">
    <name type="scientific">Shewanella holmiensis</name>
    <dbReference type="NCBI Taxonomy" id="2952222"/>
    <lineage>
        <taxon>Bacteria</taxon>
        <taxon>Pseudomonadati</taxon>
        <taxon>Pseudomonadota</taxon>
        <taxon>Gammaproteobacteria</taxon>
        <taxon>Alteromonadales</taxon>
        <taxon>Shewanellaceae</taxon>
        <taxon>Shewanella</taxon>
    </lineage>
</organism>
<evidence type="ECO:0000256" key="1">
    <source>
        <dbReference type="ARBA" id="ARBA00009437"/>
    </source>
</evidence>
<protein>
    <submittedName>
        <fullName evidence="6">LysR family transcriptional regulator</fullName>
    </submittedName>
</protein>
<comment type="similarity">
    <text evidence="1">Belongs to the LysR transcriptional regulatory family.</text>
</comment>
<accession>A0A9X2WIV5</accession>
<evidence type="ECO:0000313" key="6">
    <source>
        <dbReference type="EMBL" id="MCT7940237.1"/>
    </source>
</evidence>
<dbReference type="RefSeq" id="WP_261296702.1">
    <property type="nucleotide sequence ID" value="NZ_JAMTCD010000001.1"/>
</dbReference>
<keyword evidence="3" id="KW-0238">DNA-binding</keyword>
<dbReference type="InterPro" id="IPR036388">
    <property type="entry name" value="WH-like_DNA-bd_sf"/>
</dbReference>
<comment type="caution">
    <text evidence="6">The sequence shown here is derived from an EMBL/GenBank/DDBJ whole genome shotgun (WGS) entry which is preliminary data.</text>
</comment>
<feature type="domain" description="HTH lysR-type" evidence="5">
    <location>
        <begin position="3"/>
        <end position="60"/>
    </location>
</feature>
<dbReference type="InterPro" id="IPR050389">
    <property type="entry name" value="LysR-type_TF"/>
</dbReference>
<dbReference type="PRINTS" id="PR00039">
    <property type="entry name" value="HTHLYSR"/>
</dbReference>